<evidence type="ECO:0000313" key="4">
    <source>
        <dbReference type="Proteomes" id="UP000710432"/>
    </source>
</evidence>
<dbReference type="InterPro" id="IPR050907">
    <property type="entry name" value="SRSF"/>
</dbReference>
<dbReference type="GO" id="GO:0003723">
    <property type="term" value="F:RNA binding"/>
    <property type="evidence" value="ECO:0007669"/>
    <property type="project" value="UniProtKB-UniRule"/>
</dbReference>
<organism evidence="3 4">
    <name type="scientific">Microtus ochrogaster</name>
    <name type="common">Prairie vole</name>
    <dbReference type="NCBI Taxonomy" id="79684"/>
    <lineage>
        <taxon>Eukaryota</taxon>
        <taxon>Metazoa</taxon>
        <taxon>Chordata</taxon>
        <taxon>Craniata</taxon>
        <taxon>Vertebrata</taxon>
        <taxon>Euteleostomi</taxon>
        <taxon>Mammalia</taxon>
        <taxon>Eutheria</taxon>
        <taxon>Euarchontoglires</taxon>
        <taxon>Glires</taxon>
        <taxon>Rodentia</taxon>
        <taxon>Myomorpha</taxon>
        <taxon>Muroidea</taxon>
        <taxon>Cricetidae</taxon>
        <taxon>Arvicolinae</taxon>
        <taxon>Microtus</taxon>
    </lineage>
</organism>
<dbReference type="InterPro" id="IPR000504">
    <property type="entry name" value="RRM_dom"/>
</dbReference>
<dbReference type="EMBL" id="JAATJU010021327">
    <property type="protein sequence ID" value="KAH0514000.1"/>
    <property type="molecule type" value="Genomic_DNA"/>
</dbReference>
<dbReference type="Gene3D" id="3.30.70.330">
    <property type="match status" value="1"/>
</dbReference>
<dbReference type="SUPFAM" id="SSF54928">
    <property type="entry name" value="RNA-binding domain, RBD"/>
    <property type="match status" value="1"/>
</dbReference>
<dbReference type="Pfam" id="PF00076">
    <property type="entry name" value="RRM_1"/>
    <property type="match status" value="1"/>
</dbReference>
<dbReference type="InterPro" id="IPR012677">
    <property type="entry name" value="Nucleotide-bd_a/b_plait_sf"/>
</dbReference>
<reference evidence="3" key="1">
    <citation type="submission" date="2020-03" db="EMBL/GenBank/DDBJ databases">
        <title>Studies in the Genomics of Life Span.</title>
        <authorList>
            <person name="Glass D."/>
        </authorList>
    </citation>
    <scope>NUCLEOTIDE SEQUENCE</scope>
    <source>
        <strain evidence="3">LTLLF</strain>
        <tissue evidence="3">Muscle</tissue>
    </source>
</reference>
<gene>
    <name evidence="3" type="ORF">LTLLF_137625</name>
</gene>
<evidence type="ECO:0000256" key="1">
    <source>
        <dbReference type="PROSITE-ProRule" id="PRU00176"/>
    </source>
</evidence>
<dbReference type="PANTHER" id="PTHR23147">
    <property type="entry name" value="SERINE/ARGININE RICH SPLICING FACTOR"/>
    <property type="match status" value="1"/>
</dbReference>
<evidence type="ECO:0000259" key="2">
    <source>
        <dbReference type="PROSITE" id="PS50102"/>
    </source>
</evidence>
<dbReference type="InterPro" id="IPR035979">
    <property type="entry name" value="RBD_domain_sf"/>
</dbReference>
<dbReference type="PROSITE" id="PS50102">
    <property type="entry name" value="RRM"/>
    <property type="match status" value="1"/>
</dbReference>
<accession>A0A8J6KUM4</accession>
<protein>
    <submittedName>
        <fullName evidence="3">Serine/arginine-rich splicing factor 3</fullName>
    </submittedName>
</protein>
<dbReference type="Proteomes" id="UP000710432">
    <property type="component" value="Unassembled WGS sequence"/>
</dbReference>
<dbReference type="SMART" id="SM00360">
    <property type="entry name" value="RRM"/>
    <property type="match status" value="1"/>
</dbReference>
<dbReference type="CDD" id="cd12645">
    <property type="entry name" value="RRM_SRSF3"/>
    <property type="match status" value="1"/>
</dbReference>
<evidence type="ECO:0000313" key="3">
    <source>
        <dbReference type="EMBL" id="KAH0514000.1"/>
    </source>
</evidence>
<name>A0A8J6KUM4_MICOH</name>
<feature type="domain" description="RRM" evidence="2">
    <location>
        <begin position="10"/>
        <end position="83"/>
    </location>
</feature>
<sequence length="214" mass="23801">MHRDSCPLDCKVYVGNLGNNGNKTELEQAFGYYGPLLSVWVARNPPDFAFVEFEDPRDAADAVRELDGITLCGCRVRVELSNGEKRSRNRAPPLPLGVVALEMITVGGVLHLGEDLQEGEASLEARAGHFLEIGEERGLCLMRETTSRLDLSLGLIANLGQMKGSRRPVCKRSGVQEITSFDRSMYRKFKFCLRLHKLGAFLRCFSCSCSLEQD</sequence>
<proteinExistence type="predicted"/>
<dbReference type="AlphaFoldDB" id="A0A8J6KUM4"/>
<comment type="caution">
    <text evidence="3">The sequence shown here is derived from an EMBL/GenBank/DDBJ whole genome shotgun (WGS) entry which is preliminary data.</text>
</comment>
<keyword evidence="1" id="KW-0694">RNA-binding</keyword>
<dbReference type="FunFam" id="3.30.70.330:FF:000139">
    <property type="entry name" value="Serine/arginine-rich splicing factor 3, putative"/>
    <property type="match status" value="1"/>
</dbReference>